<dbReference type="InterPro" id="IPR032763">
    <property type="entry name" value="RIC3_N"/>
</dbReference>
<dbReference type="Proteomes" id="UP000314986">
    <property type="component" value="Unassembled WGS sequence"/>
</dbReference>
<evidence type="ECO:0000256" key="6">
    <source>
        <dbReference type="ARBA" id="ARBA00023136"/>
    </source>
</evidence>
<feature type="transmembrane region" description="Helical" evidence="8">
    <location>
        <begin position="90"/>
        <end position="110"/>
    </location>
</feature>
<reference evidence="11" key="2">
    <citation type="journal article" date="2007" name="PLoS Biol.">
        <title>Survey sequencing and comparative analysis of the elephant shark (Callorhinchus milii) genome.</title>
        <authorList>
            <person name="Venkatesh B."/>
            <person name="Kirkness E.F."/>
            <person name="Loh Y.H."/>
            <person name="Halpern A.L."/>
            <person name="Lee A.P."/>
            <person name="Johnson J."/>
            <person name="Dandona N."/>
            <person name="Viswanathan L.D."/>
            <person name="Tay A."/>
            <person name="Venter J.C."/>
            <person name="Strausberg R.L."/>
            <person name="Brenner S."/>
        </authorList>
    </citation>
    <scope>NUCLEOTIDE SEQUENCE [LARGE SCALE GENOMIC DNA]</scope>
</reference>
<dbReference type="GO" id="GO:0043025">
    <property type="term" value="C:neuronal cell body"/>
    <property type="evidence" value="ECO:0007669"/>
    <property type="project" value="TreeGrafter"/>
</dbReference>
<dbReference type="Pfam" id="PF15361">
    <property type="entry name" value="RIC3"/>
    <property type="match status" value="1"/>
</dbReference>
<dbReference type="GO" id="GO:0005789">
    <property type="term" value="C:endoplasmic reticulum membrane"/>
    <property type="evidence" value="ECO:0007669"/>
    <property type="project" value="UniProtKB-SubCell"/>
</dbReference>
<dbReference type="KEGG" id="cmk:103174915"/>
<comment type="subcellular location">
    <subcellularLocation>
        <location evidence="1">Endoplasmic reticulum membrane</location>
    </subcellularLocation>
</comment>
<evidence type="ECO:0000256" key="5">
    <source>
        <dbReference type="ARBA" id="ARBA00022989"/>
    </source>
</evidence>
<dbReference type="PANTHER" id="PTHR21723:SF3">
    <property type="entry name" value="PROTEIN RIC-3"/>
    <property type="match status" value="1"/>
</dbReference>
<dbReference type="InParanoid" id="A0A4W3J7V4"/>
<dbReference type="AlphaFoldDB" id="A0A4W3J7V4"/>
<keyword evidence="11" id="KW-1185">Reference proteome</keyword>
<keyword evidence="3 8" id="KW-0812">Transmembrane</keyword>
<dbReference type="GO" id="GO:0045202">
    <property type="term" value="C:synapse"/>
    <property type="evidence" value="ECO:0007669"/>
    <property type="project" value="GOC"/>
</dbReference>
<feature type="region of interest" description="Disordered" evidence="7">
    <location>
        <begin position="36"/>
        <end position="62"/>
    </location>
</feature>
<evidence type="ECO:0000259" key="9">
    <source>
        <dbReference type="Pfam" id="PF15361"/>
    </source>
</evidence>
<evidence type="ECO:0000256" key="8">
    <source>
        <dbReference type="SAM" id="Phobius"/>
    </source>
</evidence>
<dbReference type="GO" id="GO:0043005">
    <property type="term" value="C:neuron projection"/>
    <property type="evidence" value="ECO:0007669"/>
    <property type="project" value="TreeGrafter"/>
</dbReference>
<dbReference type="GeneID" id="103174915"/>
<dbReference type="Ensembl" id="ENSCMIT00000034739.1">
    <property type="protein sequence ID" value="ENSCMIP00000034223.1"/>
    <property type="gene ID" value="ENSCMIG00000014533.1"/>
</dbReference>
<dbReference type="GO" id="GO:0034394">
    <property type="term" value="P:protein localization to cell surface"/>
    <property type="evidence" value="ECO:0007669"/>
    <property type="project" value="TreeGrafter"/>
</dbReference>
<gene>
    <name evidence="10" type="primary">LOC103174915</name>
</gene>
<evidence type="ECO:0000313" key="10">
    <source>
        <dbReference type="Ensembl" id="ENSCMIP00000034223.1"/>
    </source>
</evidence>
<reference evidence="11" key="1">
    <citation type="journal article" date="2006" name="Science">
        <title>Ancient noncoding elements conserved in the human genome.</title>
        <authorList>
            <person name="Venkatesh B."/>
            <person name="Kirkness E.F."/>
            <person name="Loh Y.H."/>
            <person name="Halpern A.L."/>
            <person name="Lee A.P."/>
            <person name="Johnson J."/>
            <person name="Dandona N."/>
            <person name="Viswanathan L.D."/>
            <person name="Tay A."/>
            <person name="Venter J.C."/>
            <person name="Strausberg R.L."/>
            <person name="Brenner S."/>
        </authorList>
    </citation>
    <scope>NUCLEOTIDE SEQUENCE [LARGE SCALE GENOMIC DNA]</scope>
</reference>
<name>A0A4W3J7V4_CALMI</name>
<dbReference type="OMA" id="CEGCEYF"/>
<accession>A0A4W3J7V4</accession>
<evidence type="ECO:0000313" key="11">
    <source>
        <dbReference type="Proteomes" id="UP000314986"/>
    </source>
</evidence>
<feature type="region of interest" description="Disordered" evidence="7">
    <location>
        <begin position="241"/>
        <end position="272"/>
    </location>
</feature>
<dbReference type="PANTHER" id="PTHR21723">
    <property type="entry name" value="RESISTANCE TO INHIBITORS OF CHOLINESTERASE PROTEIN 3 RIC3"/>
    <property type="match status" value="1"/>
</dbReference>
<evidence type="ECO:0000256" key="2">
    <source>
        <dbReference type="ARBA" id="ARBA00008538"/>
    </source>
</evidence>
<evidence type="ECO:0000256" key="4">
    <source>
        <dbReference type="ARBA" id="ARBA00022824"/>
    </source>
</evidence>
<dbReference type="STRING" id="7868.ENSCMIP00000034223"/>
<evidence type="ECO:0000256" key="3">
    <source>
        <dbReference type="ARBA" id="ARBA00022692"/>
    </source>
</evidence>
<protein>
    <recommendedName>
        <fullName evidence="9">Resistance to inhibitors of cholinesterase protein 3 N-terminal domain-containing protein</fullName>
    </recommendedName>
</protein>
<dbReference type="GeneTree" id="ENSGT00440000034107"/>
<sequence>MNVSAFQKVALVSCVVLCCSVVFPKLFLARGKKAEPKEANPSRFPPTMQRPTGFDSKSSKSANSHFHNAEAMVKAKGVGGGNKNIMGQIIPIYGFGIFVYILYILFKISAKGSSPQMKKKCASTRPGNKKRKITDYELAQLQERLKETEMAVEKIVSKMGSGSDEMTNVTTEQEQKLLQQLKEITRVMKEGKLIDSFSPETEAEEDPYMEDWEGYPEEMYHTFGKSECRCQQDIAPDSSGPYRCSAEELEDQVEAEATEGFSNETVTKQSKEREYQAMGQKKGDSLRLGEQSDVLQCDENNAVVEESQSGNCQELNQASKDMDRMENTGLSLEDCSDKAQEAFSAKLFASEPRSIVKGTDRLRKRNKKVME</sequence>
<reference evidence="11" key="3">
    <citation type="journal article" date="2014" name="Nature">
        <title>Elephant shark genome provides unique insights into gnathostome evolution.</title>
        <authorList>
            <consortium name="International Elephant Shark Genome Sequencing Consortium"/>
            <person name="Venkatesh B."/>
            <person name="Lee A.P."/>
            <person name="Ravi V."/>
            <person name="Maurya A.K."/>
            <person name="Lian M.M."/>
            <person name="Swann J.B."/>
            <person name="Ohta Y."/>
            <person name="Flajnik M.F."/>
            <person name="Sutoh Y."/>
            <person name="Kasahara M."/>
            <person name="Hoon S."/>
            <person name="Gangu V."/>
            <person name="Roy S.W."/>
            <person name="Irimia M."/>
            <person name="Korzh V."/>
            <person name="Kondrychyn I."/>
            <person name="Lim Z.W."/>
            <person name="Tay B.H."/>
            <person name="Tohari S."/>
            <person name="Kong K.W."/>
            <person name="Ho S."/>
            <person name="Lorente-Galdos B."/>
            <person name="Quilez J."/>
            <person name="Marques-Bonet T."/>
            <person name="Raney B.J."/>
            <person name="Ingham P.W."/>
            <person name="Tay A."/>
            <person name="Hillier L.W."/>
            <person name="Minx P."/>
            <person name="Boehm T."/>
            <person name="Wilson R.K."/>
            <person name="Brenner S."/>
            <person name="Warren W.C."/>
        </authorList>
    </citation>
    <scope>NUCLEOTIDE SEQUENCE [LARGE SCALE GENOMIC DNA]</scope>
</reference>
<feature type="domain" description="Resistance to inhibitors of cholinesterase protein 3 N-terminal" evidence="9">
    <location>
        <begin position="15"/>
        <end position="157"/>
    </location>
</feature>
<keyword evidence="6 8" id="KW-0472">Membrane</keyword>
<comment type="similarity">
    <text evidence="2">Belongs to the ric-3 family.</text>
</comment>
<proteinExistence type="inferred from homology"/>
<keyword evidence="5 8" id="KW-1133">Transmembrane helix</keyword>
<evidence type="ECO:0000256" key="7">
    <source>
        <dbReference type="SAM" id="MobiDB-lite"/>
    </source>
</evidence>
<organism evidence="10 11">
    <name type="scientific">Callorhinchus milii</name>
    <name type="common">Ghost shark</name>
    <dbReference type="NCBI Taxonomy" id="7868"/>
    <lineage>
        <taxon>Eukaryota</taxon>
        <taxon>Metazoa</taxon>
        <taxon>Chordata</taxon>
        <taxon>Craniata</taxon>
        <taxon>Vertebrata</taxon>
        <taxon>Chondrichthyes</taxon>
        <taxon>Holocephali</taxon>
        <taxon>Chimaeriformes</taxon>
        <taxon>Callorhinchidae</taxon>
        <taxon>Callorhinchus</taxon>
    </lineage>
</organism>
<evidence type="ECO:0000256" key="1">
    <source>
        <dbReference type="ARBA" id="ARBA00004586"/>
    </source>
</evidence>
<dbReference type="RefSeq" id="XP_007885729.1">
    <property type="nucleotide sequence ID" value="XM_007887538.2"/>
</dbReference>
<dbReference type="InterPro" id="IPR026160">
    <property type="entry name" value="Ric3"/>
</dbReference>
<dbReference type="OrthoDB" id="9938788at2759"/>
<feature type="compositionally biased region" description="Acidic residues" evidence="7">
    <location>
        <begin position="247"/>
        <end position="257"/>
    </location>
</feature>
<reference evidence="10" key="5">
    <citation type="submission" date="2025-09" db="UniProtKB">
        <authorList>
            <consortium name="Ensembl"/>
        </authorList>
    </citation>
    <scope>IDENTIFICATION</scope>
</reference>
<reference evidence="10" key="4">
    <citation type="submission" date="2025-08" db="UniProtKB">
        <authorList>
            <consortium name="Ensembl"/>
        </authorList>
    </citation>
    <scope>IDENTIFICATION</scope>
</reference>
<dbReference type="GO" id="GO:0007271">
    <property type="term" value="P:synaptic transmission, cholinergic"/>
    <property type="evidence" value="ECO:0007669"/>
    <property type="project" value="TreeGrafter"/>
</dbReference>
<keyword evidence="4" id="KW-0256">Endoplasmic reticulum</keyword>